<dbReference type="InterPro" id="IPR000551">
    <property type="entry name" value="MerR-type_HTH_dom"/>
</dbReference>
<evidence type="ECO:0000313" key="5">
    <source>
        <dbReference type="EMBL" id="MBV3393075.1"/>
    </source>
</evidence>
<keyword evidence="2" id="KW-0804">Transcription</keyword>
<keyword evidence="7" id="KW-1185">Reference proteome</keyword>
<dbReference type="RefSeq" id="WP_217747842.1">
    <property type="nucleotide sequence ID" value="NZ_JAHOEB010000044.1"/>
</dbReference>
<comment type="caution">
    <text evidence="4">The sequence shown here is derived from an EMBL/GenBank/DDBJ whole genome shotgun (WGS) entry which is preliminary data.</text>
</comment>
<evidence type="ECO:0000313" key="4">
    <source>
        <dbReference type="EMBL" id="MBV3383065.1"/>
    </source>
</evidence>
<dbReference type="AlphaFoldDB" id="A0AAW4MWK4"/>
<feature type="domain" description="HTH merR-type" evidence="3">
    <location>
        <begin position="1"/>
        <end position="70"/>
    </location>
</feature>
<dbReference type="EMBL" id="JAHOEL010000044">
    <property type="protein sequence ID" value="MBV3393075.1"/>
    <property type="molecule type" value="Genomic_DNA"/>
</dbReference>
<dbReference type="PANTHER" id="PTHR30204:SF69">
    <property type="entry name" value="MERR-FAMILY TRANSCRIPTIONAL REGULATOR"/>
    <property type="match status" value="1"/>
</dbReference>
<dbReference type="Pfam" id="PF13411">
    <property type="entry name" value="MerR_1"/>
    <property type="match status" value="1"/>
</dbReference>
<keyword evidence="1" id="KW-0805">Transcription regulation</keyword>
<dbReference type="PROSITE" id="PS50937">
    <property type="entry name" value="HTH_MERR_2"/>
    <property type="match status" value="1"/>
</dbReference>
<evidence type="ECO:0000259" key="3">
    <source>
        <dbReference type="PROSITE" id="PS50937"/>
    </source>
</evidence>
<accession>A0AAW4MWK4</accession>
<dbReference type="Proteomes" id="UP001196408">
    <property type="component" value="Unassembled WGS sequence"/>
</dbReference>
<reference evidence="4 7" key="1">
    <citation type="submission" date="2021-06" db="EMBL/GenBank/DDBJ databases">
        <title>Collection of gut derived symbiotic bacterial strains cultured from healthy donors.</title>
        <authorList>
            <person name="Lin H."/>
            <person name="Littmann E."/>
            <person name="Pamer E.G."/>
        </authorList>
    </citation>
    <scope>NUCLEOTIDE SEQUENCE</scope>
    <source>
        <strain evidence="5 7">MSK.21.70</strain>
        <strain evidence="4">MSK.21.82</strain>
    </source>
</reference>
<name>A0AAW4MWK4_9FIRM</name>
<evidence type="ECO:0000313" key="7">
    <source>
        <dbReference type="Proteomes" id="UP001197492"/>
    </source>
</evidence>
<evidence type="ECO:0000256" key="1">
    <source>
        <dbReference type="ARBA" id="ARBA00023015"/>
    </source>
</evidence>
<dbReference type="InterPro" id="IPR047057">
    <property type="entry name" value="MerR_fam"/>
</dbReference>
<proteinExistence type="predicted"/>
<gene>
    <name evidence="4" type="ORF">KSV97_07515</name>
    <name evidence="5" type="ORF">KSW06_07390</name>
</gene>
<dbReference type="SMART" id="SM00422">
    <property type="entry name" value="HTH_MERR"/>
    <property type="match status" value="1"/>
</dbReference>
<evidence type="ECO:0000313" key="6">
    <source>
        <dbReference type="Proteomes" id="UP001196408"/>
    </source>
</evidence>
<dbReference type="EMBL" id="JAHOEF010000046">
    <property type="protein sequence ID" value="MBV3383065.1"/>
    <property type="molecule type" value="Genomic_DNA"/>
</dbReference>
<dbReference type="GO" id="GO:0003700">
    <property type="term" value="F:DNA-binding transcription factor activity"/>
    <property type="evidence" value="ECO:0007669"/>
    <property type="project" value="InterPro"/>
</dbReference>
<sequence length="130" mass="15706">MFKKIEEVSKLSGVSKRTLQYYDDEGILPVKRSKNNYRLYDDETMERLWKILWYKEMGLDLKKIKLILEGVKQETVIEEKVNKINNTIRVLEEQKKVIEYIQRYSIPVKSEEDNKTYKDQIKLIRKEQGM</sequence>
<dbReference type="GO" id="GO:0003677">
    <property type="term" value="F:DNA binding"/>
    <property type="evidence" value="ECO:0007669"/>
    <property type="project" value="InterPro"/>
</dbReference>
<protein>
    <submittedName>
        <fullName evidence="4">MerR family transcriptional regulator</fullName>
    </submittedName>
</protein>
<evidence type="ECO:0000256" key="2">
    <source>
        <dbReference type="ARBA" id="ARBA00023163"/>
    </source>
</evidence>
<dbReference type="CDD" id="cd00592">
    <property type="entry name" value="HTH_MerR-like"/>
    <property type="match status" value="1"/>
</dbReference>
<dbReference type="Proteomes" id="UP001197492">
    <property type="component" value="Unassembled WGS sequence"/>
</dbReference>
<organism evidence="4 6">
    <name type="scientific">Catenibacterium mitsuokai</name>
    <dbReference type="NCBI Taxonomy" id="100886"/>
    <lineage>
        <taxon>Bacteria</taxon>
        <taxon>Bacillati</taxon>
        <taxon>Bacillota</taxon>
        <taxon>Erysipelotrichia</taxon>
        <taxon>Erysipelotrichales</taxon>
        <taxon>Coprobacillaceae</taxon>
        <taxon>Catenibacterium</taxon>
    </lineage>
</organism>
<dbReference type="PANTHER" id="PTHR30204">
    <property type="entry name" value="REDOX-CYCLING DRUG-SENSING TRANSCRIPTIONAL ACTIVATOR SOXR"/>
    <property type="match status" value="1"/>
</dbReference>